<comment type="caution">
    <text evidence="8">The sequence shown here is derived from an EMBL/GenBank/DDBJ whole genome shotgun (WGS) entry which is preliminary data.</text>
</comment>
<evidence type="ECO:0000256" key="5">
    <source>
        <dbReference type="ARBA" id="ARBA00023014"/>
    </source>
</evidence>
<evidence type="ECO:0000313" key="9">
    <source>
        <dbReference type="Proteomes" id="UP000252355"/>
    </source>
</evidence>
<dbReference type="InterPro" id="IPR058240">
    <property type="entry name" value="rSAM_sf"/>
</dbReference>
<dbReference type="Gene3D" id="3.80.30.20">
    <property type="entry name" value="tm_1862 like domain"/>
    <property type="match status" value="1"/>
</dbReference>
<protein>
    <submittedName>
        <fullName evidence="8">Putative radical SAM protein</fullName>
    </submittedName>
</protein>
<dbReference type="InterPro" id="IPR013704">
    <property type="entry name" value="UPF0313_N"/>
</dbReference>
<dbReference type="InterPro" id="IPR006638">
    <property type="entry name" value="Elp3/MiaA/NifB-like_rSAM"/>
</dbReference>
<keyword evidence="4" id="KW-0408">Iron</keyword>
<feature type="domain" description="Radical SAM core" evidence="7">
    <location>
        <begin position="302"/>
        <end position="581"/>
    </location>
</feature>
<dbReference type="SFLD" id="SFLDG01069">
    <property type="entry name" value="UPF0313"/>
    <property type="match status" value="1"/>
</dbReference>
<accession>A0A367ZRK1</accession>
<dbReference type="EMBL" id="QOQW01000006">
    <property type="protein sequence ID" value="RCK80487.1"/>
    <property type="molecule type" value="Genomic_DNA"/>
</dbReference>
<dbReference type="InterPro" id="IPR023404">
    <property type="entry name" value="rSAM_horseshoe"/>
</dbReference>
<evidence type="ECO:0000256" key="1">
    <source>
        <dbReference type="ARBA" id="ARBA00022485"/>
    </source>
</evidence>
<dbReference type="SFLD" id="SFLDS00029">
    <property type="entry name" value="Radical_SAM"/>
    <property type="match status" value="1"/>
</dbReference>
<dbReference type="GO" id="GO:0003824">
    <property type="term" value="F:catalytic activity"/>
    <property type="evidence" value="ECO:0007669"/>
    <property type="project" value="InterPro"/>
</dbReference>
<gene>
    <name evidence="8" type="ORF">OZSIB_3233</name>
</gene>
<dbReference type="AlphaFoldDB" id="A0A367ZRK1"/>
<evidence type="ECO:0000256" key="3">
    <source>
        <dbReference type="ARBA" id="ARBA00022723"/>
    </source>
</evidence>
<evidence type="ECO:0000259" key="7">
    <source>
        <dbReference type="PROSITE" id="PS51918"/>
    </source>
</evidence>
<keyword evidence="5" id="KW-0411">Iron-sulfur</keyword>
<evidence type="ECO:0000256" key="4">
    <source>
        <dbReference type="ARBA" id="ARBA00023004"/>
    </source>
</evidence>
<proteinExistence type="predicted"/>
<evidence type="ECO:0000313" key="8">
    <source>
        <dbReference type="EMBL" id="RCK80487.1"/>
    </source>
</evidence>
<reference evidence="8 9" key="1">
    <citation type="submission" date="2018-05" db="EMBL/GenBank/DDBJ databases">
        <title>A metagenomic window into the 2 km-deep terrestrial subsurface aquifer revealed taxonomically and functionally diverse microbial community comprising novel uncultured bacterial lineages.</title>
        <authorList>
            <person name="Kadnikov V.V."/>
            <person name="Mardanov A.V."/>
            <person name="Beletsky A.V."/>
            <person name="Banks D."/>
            <person name="Pimenov N.V."/>
            <person name="Frank Y.A."/>
            <person name="Karnachuk O.V."/>
            <person name="Ravin N.V."/>
        </authorList>
    </citation>
    <scope>NUCLEOTIDE SEQUENCE [LARGE SCALE GENOMIC DNA]</scope>
    <source>
        <strain evidence="8">BY5</strain>
    </source>
</reference>
<evidence type="ECO:0000256" key="2">
    <source>
        <dbReference type="ARBA" id="ARBA00022691"/>
    </source>
</evidence>
<name>A0A367ZRK1_9BACT</name>
<dbReference type="GO" id="GO:0051539">
    <property type="term" value="F:4 iron, 4 sulfur cluster binding"/>
    <property type="evidence" value="ECO:0007669"/>
    <property type="project" value="UniProtKB-KW"/>
</dbReference>
<dbReference type="GO" id="GO:0046872">
    <property type="term" value="F:metal ion binding"/>
    <property type="evidence" value="ECO:0007669"/>
    <property type="project" value="UniProtKB-KW"/>
</dbReference>
<dbReference type="Pfam" id="PF08497">
    <property type="entry name" value="Radical_SAM_N"/>
    <property type="match status" value="1"/>
</dbReference>
<sequence>MMTGSGLPPLATLGRIDRRGECGDFDAIIVTGDAYVDHHAFPAAVVVRCLQALGLRVAVIAQPRWDSPTDFTVFGAPRLFFGVSAGAMDSMVANYTSLKLPRQTDRLSPGGRAGLRPKRAVQVYVQRLREAFPDVPIVVGGIEASLRRFAHYDFWEDRLRDALLIDAPADLLVYGMAEGVLPRVVAWLQAAAGSRRALRPAVLPQGCLRVKPGSWRELTGGEVRLLPTADDIRREPRRLLELALILDTSVRPGGPVLVQPHPKGDIICFPPQIEDVKAELAMFDRLAFTRRPHPLYDEPIPGLEPVQFSVVSHRGCLGACSFCALAMHQGRLIRSRDPAAILAEAATFPAHPDFRGTIPDLGGPSVNMYAWDQWTVPSLEVEGFARGGERTSTVAAASAGAGPLTGSPAGPAAGLAPLATLLQQVRALPGIRHVFLGSGLRYDLVRPDDWPAFLEILRWHVSGQLKVAPEHLDPEVLTLMRKGPRADFAAFVDAFRRACREVGRDLYLVPYFMTAFPGAGAKDALIAEFVKKFRLAHEQIQEFTPTPGTVATAMYWTGLDLRGRPLAVARTATDRRAGRRRIQNGQPGGRR</sequence>
<dbReference type="PANTHER" id="PTHR32331:SF0">
    <property type="entry name" value="UPF0313 PROTEIN YGIQ"/>
    <property type="match status" value="1"/>
</dbReference>
<keyword evidence="2" id="KW-0949">S-adenosyl-L-methionine</keyword>
<keyword evidence="3" id="KW-0479">Metal-binding</keyword>
<keyword evidence="1" id="KW-0004">4Fe-4S</keyword>
<organism evidence="8 9">
    <name type="scientific">Candidatus Ozemobacter sibiricus</name>
    <dbReference type="NCBI Taxonomy" id="2268124"/>
    <lineage>
        <taxon>Bacteria</taxon>
        <taxon>Candidatus Ozemobacteria</taxon>
        <taxon>Candidatus Ozemobacterales</taxon>
        <taxon>Candidatus Ozemobacteraceae</taxon>
        <taxon>Candidatus Ozemobacter</taxon>
    </lineage>
</organism>
<dbReference type="InterPro" id="IPR022946">
    <property type="entry name" value="UPF0313"/>
</dbReference>
<feature type="region of interest" description="Disordered" evidence="6">
    <location>
        <begin position="572"/>
        <end position="591"/>
    </location>
</feature>
<dbReference type="SFLD" id="SFLDG01082">
    <property type="entry name" value="B12-binding_domain_containing"/>
    <property type="match status" value="1"/>
</dbReference>
<dbReference type="PANTHER" id="PTHR32331">
    <property type="entry name" value="UPF0313 PROTEIN YGIQ"/>
    <property type="match status" value="1"/>
</dbReference>
<evidence type="ECO:0000256" key="6">
    <source>
        <dbReference type="SAM" id="MobiDB-lite"/>
    </source>
</evidence>
<dbReference type="SUPFAM" id="SSF102114">
    <property type="entry name" value="Radical SAM enzymes"/>
    <property type="match status" value="1"/>
</dbReference>
<dbReference type="InterPro" id="IPR007197">
    <property type="entry name" value="rSAM"/>
</dbReference>
<dbReference type="SMART" id="SM00729">
    <property type="entry name" value="Elp3"/>
    <property type="match status" value="1"/>
</dbReference>
<dbReference type="Proteomes" id="UP000252355">
    <property type="component" value="Unassembled WGS sequence"/>
</dbReference>
<dbReference type="PROSITE" id="PS51918">
    <property type="entry name" value="RADICAL_SAM"/>
    <property type="match status" value="1"/>
</dbReference>